<reference evidence="2 3" key="1">
    <citation type="submission" date="2018-08" db="EMBL/GenBank/DDBJ databases">
        <title>Genomic Encyclopedia of Type Strains, Phase IV (KMG-IV): sequencing the most valuable type-strain genomes for metagenomic binning, comparative biology and taxonomic classification.</title>
        <authorList>
            <person name="Goeker M."/>
        </authorList>
    </citation>
    <scope>NUCLEOTIDE SEQUENCE [LARGE SCALE GENOMIC DNA]</scope>
    <source>
        <strain evidence="2 3">DSM 23923</strain>
    </source>
</reference>
<keyword evidence="3" id="KW-1185">Reference proteome</keyword>
<dbReference type="RefSeq" id="WP_116225577.1">
    <property type="nucleotide sequence ID" value="NZ_AP018437.1"/>
</dbReference>
<feature type="transmembrane region" description="Helical" evidence="1">
    <location>
        <begin position="174"/>
        <end position="196"/>
    </location>
</feature>
<protein>
    <submittedName>
        <fullName evidence="2">Putative membrane protein</fullName>
    </submittedName>
</protein>
<keyword evidence="1" id="KW-0472">Membrane</keyword>
<feature type="transmembrane region" description="Helical" evidence="1">
    <location>
        <begin position="202"/>
        <end position="223"/>
    </location>
</feature>
<proteinExistence type="predicted"/>
<keyword evidence="1" id="KW-1133">Transmembrane helix</keyword>
<name>A0A347ZVS3_9CHLR</name>
<feature type="transmembrane region" description="Helical" evidence="1">
    <location>
        <begin position="133"/>
        <end position="154"/>
    </location>
</feature>
<accession>A0A347ZVS3</accession>
<dbReference type="InterPro" id="IPR019206">
    <property type="entry name" value="DUF2085_TM"/>
</dbReference>
<evidence type="ECO:0000313" key="2">
    <source>
        <dbReference type="EMBL" id="REG07100.1"/>
    </source>
</evidence>
<keyword evidence="1" id="KW-0812">Transmembrane</keyword>
<sequence>MERQPKLSSKRILFAALVLLAVFGITLNWFHLTPGSCYSKGMAIGASVCHQLPTHSYIRDDIQFPLCARCSGLYLGCFIGFLYYLTQGKKAGLPAKGYLILLGVLTLAWGGDGTNSFMSDILNRPFLYTTNNITRLVTGFGMGLVLSTALITLFNLTIWKAPLKQPLLFSPWQVGAYAGASALMGLLLVFSGATIFLSLAGIAILMVVLVISLLYTVFWVIVTRHENSFEQPIQLWLFMLAGFATAVLQITLMTGLRAWLLG</sequence>
<feature type="transmembrane region" description="Helical" evidence="1">
    <location>
        <begin position="235"/>
        <end position="260"/>
    </location>
</feature>
<feature type="transmembrane region" description="Helical" evidence="1">
    <location>
        <begin position="97"/>
        <end position="113"/>
    </location>
</feature>
<organism evidence="2 3">
    <name type="scientific">Pelolinea submarina</name>
    <dbReference type="NCBI Taxonomy" id="913107"/>
    <lineage>
        <taxon>Bacteria</taxon>
        <taxon>Bacillati</taxon>
        <taxon>Chloroflexota</taxon>
        <taxon>Anaerolineae</taxon>
        <taxon>Anaerolineales</taxon>
        <taxon>Anaerolineaceae</taxon>
        <taxon>Pelolinea</taxon>
    </lineage>
</organism>
<dbReference type="OrthoDB" id="150031at2"/>
<dbReference type="EMBL" id="QUMS01000003">
    <property type="protein sequence ID" value="REG07100.1"/>
    <property type="molecule type" value="Genomic_DNA"/>
</dbReference>
<feature type="transmembrane region" description="Helical" evidence="1">
    <location>
        <begin position="12"/>
        <end position="32"/>
    </location>
</feature>
<evidence type="ECO:0000256" key="1">
    <source>
        <dbReference type="SAM" id="Phobius"/>
    </source>
</evidence>
<dbReference type="AlphaFoldDB" id="A0A347ZVS3"/>
<gene>
    <name evidence="2" type="ORF">DFR64_2304</name>
</gene>
<comment type="caution">
    <text evidence="2">The sequence shown here is derived from an EMBL/GenBank/DDBJ whole genome shotgun (WGS) entry which is preliminary data.</text>
</comment>
<feature type="transmembrane region" description="Helical" evidence="1">
    <location>
        <begin position="62"/>
        <end position="85"/>
    </location>
</feature>
<dbReference type="Pfam" id="PF09858">
    <property type="entry name" value="DUF2085"/>
    <property type="match status" value="1"/>
</dbReference>
<evidence type="ECO:0000313" key="3">
    <source>
        <dbReference type="Proteomes" id="UP000256388"/>
    </source>
</evidence>
<dbReference type="Proteomes" id="UP000256388">
    <property type="component" value="Unassembled WGS sequence"/>
</dbReference>